<keyword evidence="1" id="KW-0812">Transmembrane</keyword>
<name>A0ABR3XLI6_9PEZI</name>
<feature type="transmembrane region" description="Helical" evidence="1">
    <location>
        <begin position="82"/>
        <end position="101"/>
    </location>
</feature>
<dbReference type="InterPro" id="IPR025363">
    <property type="entry name" value="DUF4267"/>
</dbReference>
<evidence type="ECO:0000313" key="2">
    <source>
        <dbReference type="EMBL" id="KAL1876842.1"/>
    </source>
</evidence>
<dbReference type="Proteomes" id="UP001586593">
    <property type="component" value="Unassembled WGS sequence"/>
</dbReference>
<protein>
    <submittedName>
        <fullName evidence="2">Uncharacterized protein</fullName>
    </submittedName>
</protein>
<proteinExistence type="predicted"/>
<dbReference type="EMBL" id="JAZHXJ010000073">
    <property type="protein sequence ID" value="KAL1876842.1"/>
    <property type="molecule type" value="Genomic_DNA"/>
</dbReference>
<dbReference type="Pfam" id="PF14087">
    <property type="entry name" value="DUF4267"/>
    <property type="match status" value="1"/>
</dbReference>
<accession>A0ABR3XLI6</accession>
<sequence>MFAAQQQRYWTRLGFGVAASLATLGLTTFIAPQTSANILGFTQLVEHASSDVPGVMGFIGARDLSISLAIFLLGCRGKAPEMGTIILSCVVFCVVDIIIAWENARYVEALGALPPVAFVGYVGLNLYKSTA</sequence>
<keyword evidence="1" id="KW-1133">Transmembrane helix</keyword>
<evidence type="ECO:0000256" key="1">
    <source>
        <dbReference type="SAM" id="Phobius"/>
    </source>
</evidence>
<keyword evidence="1" id="KW-0472">Membrane</keyword>
<gene>
    <name evidence="2" type="ORF">VTK73DRAFT_9144</name>
</gene>
<reference evidence="2 3" key="1">
    <citation type="journal article" date="2024" name="Commun. Biol.">
        <title>Comparative genomic analysis of thermophilic fungi reveals convergent evolutionary adaptations and gene losses.</title>
        <authorList>
            <person name="Steindorff A.S."/>
            <person name="Aguilar-Pontes M.V."/>
            <person name="Robinson A.J."/>
            <person name="Andreopoulos B."/>
            <person name="LaButti K."/>
            <person name="Kuo A."/>
            <person name="Mondo S."/>
            <person name="Riley R."/>
            <person name="Otillar R."/>
            <person name="Haridas S."/>
            <person name="Lipzen A."/>
            <person name="Grimwood J."/>
            <person name="Schmutz J."/>
            <person name="Clum A."/>
            <person name="Reid I.D."/>
            <person name="Moisan M.C."/>
            <person name="Butler G."/>
            <person name="Nguyen T.T.M."/>
            <person name="Dewar K."/>
            <person name="Conant G."/>
            <person name="Drula E."/>
            <person name="Henrissat B."/>
            <person name="Hansel C."/>
            <person name="Singer S."/>
            <person name="Hutchinson M.I."/>
            <person name="de Vries R.P."/>
            <person name="Natvig D.O."/>
            <person name="Powell A.J."/>
            <person name="Tsang A."/>
            <person name="Grigoriev I.V."/>
        </authorList>
    </citation>
    <scope>NUCLEOTIDE SEQUENCE [LARGE SCALE GENOMIC DNA]</scope>
    <source>
        <strain evidence="2 3">ATCC 24622</strain>
    </source>
</reference>
<feature type="transmembrane region" description="Helical" evidence="1">
    <location>
        <begin position="52"/>
        <end position="75"/>
    </location>
</feature>
<evidence type="ECO:0000313" key="3">
    <source>
        <dbReference type="Proteomes" id="UP001586593"/>
    </source>
</evidence>
<organism evidence="2 3">
    <name type="scientific">Phialemonium thermophilum</name>
    <dbReference type="NCBI Taxonomy" id="223376"/>
    <lineage>
        <taxon>Eukaryota</taxon>
        <taxon>Fungi</taxon>
        <taxon>Dikarya</taxon>
        <taxon>Ascomycota</taxon>
        <taxon>Pezizomycotina</taxon>
        <taxon>Sordariomycetes</taxon>
        <taxon>Sordariomycetidae</taxon>
        <taxon>Cephalothecales</taxon>
        <taxon>Cephalothecaceae</taxon>
        <taxon>Phialemonium</taxon>
    </lineage>
</organism>
<feature type="transmembrane region" description="Helical" evidence="1">
    <location>
        <begin position="107"/>
        <end position="127"/>
    </location>
</feature>
<comment type="caution">
    <text evidence="2">The sequence shown here is derived from an EMBL/GenBank/DDBJ whole genome shotgun (WGS) entry which is preliminary data.</text>
</comment>
<keyword evidence="3" id="KW-1185">Reference proteome</keyword>